<dbReference type="Proteomes" id="UP000002601">
    <property type="component" value="Chromosome"/>
</dbReference>
<dbReference type="EMBL" id="CP001649">
    <property type="protein sequence ID" value="ACS79169.1"/>
    <property type="molecule type" value="Genomic_DNA"/>
</dbReference>
<dbReference type="InterPro" id="IPR003749">
    <property type="entry name" value="ThiS/MoaD-like"/>
</dbReference>
<dbReference type="RefSeq" id="WP_015850988.1">
    <property type="nucleotide sequence ID" value="NC_012881.1"/>
</dbReference>
<dbReference type="InterPro" id="IPR016155">
    <property type="entry name" value="Mopterin_synth/thiamin_S_b"/>
</dbReference>
<name>C6C106_MARSD</name>
<dbReference type="InterPro" id="IPR012675">
    <property type="entry name" value="Beta-grasp_dom_sf"/>
</dbReference>
<dbReference type="STRING" id="526222.Desal_1105"/>
<dbReference type="OrthoDB" id="5460212at2"/>
<evidence type="ECO:0008006" key="3">
    <source>
        <dbReference type="Google" id="ProtNLM"/>
    </source>
</evidence>
<sequence>MVIVKIEPEGQTVEYTKLNTVLQLLNKQGLHHTDTLVIRNGELLTQDEQIRQGDEIELRKVISVG</sequence>
<protein>
    <recommendedName>
        <fullName evidence="3">Sulfur carrier protein</fullName>
    </recommendedName>
</protein>
<evidence type="ECO:0000313" key="2">
    <source>
        <dbReference type="Proteomes" id="UP000002601"/>
    </source>
</evidence>
<dbReference type="Gene3D" id="3.10.20.30">
    <property type="match status" value="1"/>
</dbReference>
<dbReference type="Pfam" id="PF02597">
    <property type="entry name" value="ThiS"/>
    <property type="match status" value="1"/>
</dbReference>
<proteinExistence type="predicted"/>
<organism evidence="1 2">
    <name type="scientific">Maridesulfovibrio salexigens (strain ATCC 14822 / DSM 2638 / NCIMB 8403 / VKM B-1763)</name>
    <name type="common">Desulfovibrio salexigens</name>
    <dbReference type="NCBI Taxonomy" id="526222"/>
    <lineage>
        <taxon>Bacteria</taxon>
        <taxon>Pseudomonadati</taxon>
        <taxon>Thermodesulfobacteriota</taxon>
        <taxon>Desulfovibrionia</taxon>
        <taxon>Desulfovibrionales</taxon>
        <taxon>Desulfovibrionaceae</taxon>
        <taxon>Maridesulfovibrio</taxon>
    </lineage>
</organism>
<dbReference type="eggNOG" id="COG2104">
    <property type="taxonomic scope" value="Bacteria"/>
</dbReference>
<dbReference type="AlphaFoldDB" id="C6C106"/>
<dbReference type="HOGENOM" id="CLU_114601_9_0_7"/>
<accession>C6C106</accession>
<evidence type="ECO:0000313" key="1">
    <source>
        <dbReference type="EMBL" id="ACS79169.1"/>
    </source>
</evidence>
<dbReference type="SUPFAM" id="SSF54285">
    <property type="entry name" value="MoaD/ThiS"/>
    <property type="match status" value="1"/>
</dbReference>
<dbReference type="KEGG" id="dsa:Desal_1105"/>
<gene>
    <name evidence="1" type="ordered locus">Desal_1105</name>
</gene>
<reference evidence="1 2" key="1">
    <citation type="submission" date="2009-06" db="EMBL/GenBank/DDBJ databases">
        <title>Complete sequence of Desulfovibrio salexigens DSM 2638.</title>
        <authorList>
            <consortium name="US DOE Joint Genome Institute"/>
            <person name="Lucas S."/>
            <person name="Copeland A."/>
            <person name="Lapidus A."/>
            <person name="Glavina del Rio T."/>
            <person name="Tice H."/>
            <person name="Bruce D."/>
            <person name="Goodwin L."/>
            <person name="Pitluck S."/>
            <person name="Munk A.C."/>
            <person name="Brettin T."/>
            <person name="Detter J.C."/>
            <person name="Han C."/>
            <person name="Tapia R."/>
            <person name="Larimer F."/>
            <person name="Land M."/>
            <person name="Hauser L."/>
            <person name="Kyrpides N."/>
            <person name="Anderson I."/>
            <person name="Wall J.D."/>
            <person name="Arkin A.P."/>
            <person name="Dehal P."/>
            <person name="Chivian D."/>
            <person name="Giles B."/>
            <person name="Hazen T.C."/>
        </authorList>
    </citation>
    <scope>NUCLEOTIDE SEQUENCE [LARGE SCALE GENOMIC DNA]</scope>
    <source>
        <strain evidence="2">ATCC 14822 / DSM 2638 / NCIMB 8403 / VKM B-1763</strain>
    </source>
</reference>
<keyword evidence="2" id="KW-1185">Reference proteome</keyword>